<evidence type="ECO:0000256" key="4">
    <source>
        <dbReference type="ARBA" id="ARBA00023027"/>
    </source>
</evidence>
<dbReference type="eggNOG" id="COG1182">
    <property type="taxonomic scope" value="Bacteria"/>
</dbReference>
<keyword evidence="9" id="KW-1185">Reference proteome</keyword>
<dbReference type="STRING" id="909613.UO65_1017"/>
<organism evidence="8 9">
    <name type="scientific">Actinokineospora spheciospongiae</name>
    <dbReference type="NCBI Taxonomy" id="909613"/>
    <lineage>
        <taxon>Bacteria</taxon>
        <taxon>Bacillati</taxon>
        <taxon>Actinomycetota</taxon>
        <taxon>Actinomycetes</taxon>
        <taxon>Pseudonocardiales</taxon>
        <taxon>Pseudonocardiaceae</taxon>
        <taxon>Actinokineospora</taxon>
    </lineage>
</organism>
<comment type="subunit">
    <text evidence="6">Homodimer.</text>
</comment>
<evidence type="ECO:0000256" key="5">
    <source>
        <dbReference type="ARBA" id="ARBA00048542"/>
    </source>
</evidence>
<dbReference type="EC" id="1.6.5.-" evidence="6"/>
<dbReference type="Pfam" id="PF02525">
    <property type="entry name" value="Flavodoxin_2"/>
    <property type="match status" value="1"/>
</dbReference>
<dbReference type="EC" id="1.7.1.17" evidence="6"/>
<comment type="caution">
    <text evidence="8">The sequence shown here is derived from an EMBL/GenBank/DDBJ whole genome shotgun (WGS) entry which is preliminary data.</text>
</comment>
<dbReference type="AlphaFoldDB" id="W7IS20"/>
<comment type="catalytic activity">
    <reaction evidence="5">
        <text>N,N-dimethyl-1,4-phenylenediamine + anthranilate + 2 NAD(+) = 2-(4-dimethylaminophenyl)diazenylbenzoate + 2 NADH + 2 H(+)</text>
        <dbReference type="Rhea" id="RHEA:55872"/>
        <dbReference type="ChEBI" id="CHEBI:15378"/>
        <dbReference type="ChEBI" id="CHEBI:15783"/>
        <dbReference type="ChEBI" id="CHEBI:16567"/>
        <dbReference type="ChEBI" id="CHEBI:57540"/>
        <dbReference type="ChEBI" id="CHEBI:57945"/>
        <dbReference type="ChEBI" id="CHEBI:71579"/>
        <dbReference type="EC" id="1.7.1.17"/>
    </reaction>
    <physiologicalReaction direction="right-to-left" evidence="5">
        <dbReference type="Rhea" id="RHEA:55874"/>
    </physiologicalReaction>
</comment>
<dbReference type="InterPro" id="IPR023048">
    <property type="entry name" value="NADH:quinone_OxRdtase_FMN_depd"/>
</dbReference>
<dbReference type="Proteomes" id="UP000019277">
    <property type="component" value="Unassembled WGS sequence"/>
</dbReference>
<dbReference type="GO" id="GO:0016655">
    <property type="term" value="F:oxidoreductase activity, acting on NAD(P)H, quinone or similar compound as acceptor"/>
    <property type="evidence" value="ECO:0007669"/>
    <property type="project" value="InterPro"/>
</dbReference>
<dbReference type="GO" id="GO:0016787">
    <property type="term" value="F:hydrolase activity"/>
    <property type="evidence" value="ECO:0007669"/>
    <property type="project" value="UniProtKB-KW"/>
</dbReference>
<dbReference type="InterPro" id="IPR003680">
    <property type="entry name" value="Flavodoxin_fold"/>
</dbReference>
<reference evidence="8 9" key="1">
    <citation type="journal article" date="2014" name="Genome Announc.">
        <title>Draft Genome Sequence of the Antitrypanosomally Active Sponge-Associated Bacterium Actinokineospora sp. Strain EG49.</title>
        <authorList>
            <person name="Harjes J."/>
            <person name="Ryu T."/>
            <person name="Abdelmohsen U.R."/>
            <person name="Moitinho-Silva L."/>
            <person name="Horn H."/>
            <person name="Ravasi T."/>
            <person name="Hentschel U."/>
        </authorList>
    </citation>
    <scope>NUCLEOTIDE SEQUENCE [LARGE SCALE GENOMIC DNA]</scope>
    <source>
        <strain evidence="8 9">EG49</strain>
    </source>
</reference>
<comment type="catalytic activity">
    <reaction evidence="6">
        <text>2 a quinone + NADH + H(+) = 2 a 1,4-benzosemiquinone + NAD(+)</text>
        <dbReference type="Rhea" id="RHEA:65952"/>
        <dbReference type="ChEBI" id="CHEBI:15378"/>
        <dbReference type="ChEBI" id="CHEBI:57540"/>
        <dbReference type="ChEBI" id="CHEBI:57945"/>
        <dbReference type="ChEBI" id="CHEBI:132124"/>
        <dbReference type="ChEBI" id="CHEBI:134225"/>
    </reaction>
</comment>
<dbReference type="InterPro" id="IPR029039">
    <property type="entry name" value="Flavoprotein-like_sf"/>
</dbReference>
<feature type="domain" description="Flavodoxin-like fold" evidence="7">
    <location>
        <begin position="4"/>
        <end position="176"/>
    </location>
</feature>
<feature type="binding site" evidence="6">
    <location>
        <position position="9"/>
    </location>
    <ligand>
        <name>FMN</name>
        <dbReference type="ChEBI" id="CHEBI:58210"/>
    </ligand>
</feature>
<comment type="cofactor">
    <cofactor evidence="6">
        <name>FMN</name>
        <dbReference type="ChEBI" id="CHEBI:58210"/>
    </cofactor>
    <text evidence="6">Binds 1 FMN per subunit.</text>
</comment>
<proteinExistence type="inferred from homology"/>
<evidence type="ECO:0000256" key="1">
    <source>
        <dbReference type="ARBA" id="ARBA00022630"/>
    </source>
</evidence>
<keyword evidence="1 6" id="KW-0285">Flavoprotein</keyword>
<dbReference type="GO" id="GO:0009055">
    <property type="term" value="F:electron transfer activity"/>
    <property type="evidence" value="ECO:0007669"/>
    <property type="project" value="UniProtKB-UniRule"/>
</dbReference>
<keyword evidence="4 6" id="KW-0520">NAD</keyword>
<evidence type="ECO:0000259" key="7">
    <source>
        <dbReference type="Pfam" id="PF02525"/>
    </source>
</evidence>
<evidence type="ECO:0000256" key="6">
    <source>
        <dbReference type="HAMAP-Rule" id="MF_01216"/>
    </source>
</evidence>
<dbReference type="PANTHER" id="PTHR43741">
    <property type="entry name" value="FMN-DEPENDENT NADH-AZOREDUCTASE 1"/>
    <property type="match status" value="1"/>
</dbReference>
<accession>W7IS20</accession>
<evidence type="ECO:0000313" key="8">
    <source>
        <dbReference type="EMBL" id="EWC63720.1"/>
    </source>
</evidence>
<dbReference type="GO" id="GO:0010181">
    <property type="term" value="F:FMN binding"/>
    <property type="evidence" value="ECO:0007669"/>
    <property type="project" value="UniProtKB-UniRule"/>
</dbReference>
<gene>
    <name evidence="6" type="primary">azoR</name>
    <name evidence="8" type="ORF">UO65_1017</name>
</gene>
<sequence length="217" mass="22519">MGLFRLDSSIRQEGSVSRAVADSLEAGWREVHPGAEVVRRDLGADPLGASTWATALGAGQTPEDQRTAEQTAALAEVTASADQLAAADAVVIATSLYNFGVSQHLKAWIDLLILDPRFGPGTQPLAGRSVALVVARGGGYGEGTPRAGWDHATPYLVRILRDVWGAEVTVVAAELTLAEVNPAMAELIPLAKESAAAAHELATATGRSFGERAAASV</sequence>
<dbReference type="PANTHER" id="PTHR43741:SF4">
    <property type="entry name" value="FMN-DEPENDENT NADH:QUINONE OXIDOREDUCTASE"/>
    <property type="match status" value="1"/>
</dbReference>
<dbReference type="PATRIC" id="fig|909613.9.peg.1031"/>
<comment type="caution">
    <text evidence="6">Lacks conserved residue(s) required for the propagation of feature annotation.</text>
</comment>
<evidence type="ECO:0000256" key="3">
    <source>
        <dbReference type="ARBA" id="ARBA00023002"/>
    </source>
</evidence>
<accession>A0A8E3BJI8</accession>
<protein>
    <recommendedName>
        <fullName evidence="6">FMN dependent NADH:quinone oxidoreductase</fullName>
        <ecNumber evidence="6">1.6.5.-</ecNumber>
    </recommendedName>
    <alternativeName>
        <fullName evidence="6">Azo-dye reductase</fullName>
    </alternativeName>
    <alternativeName>
        <fullName evidence="6">FMN-dependent NADH-azo compound oxidoreductase</fullName>
    </alternativeName>
    <alternativeName>
        <fullName evidence="6">FMN-dependent NADH-azoreductase</fullName>
        <ecNumber evidence="6">1.7.1.17</ecNumber>
    </alternativeName>
</protein>
<name>W7IS20_9PSEU</name>
<dbReference type="InterPro" id="IPR050104">
    <property type="entry name" value="FMN-dep_NADH:Q_OxRdtase_AzoR1"/>
</dbReference>
<comment type="similarity">
    <text evidence="6">Belongs to the azoreductase type 1 family.</text>
</comment>
<keyword evidence="3 6" id="KW-0560">Oxidoreductase</keyword>
<feature type="binding site" evidence="6">
    <location>
        <begin position="15"/>
        <end position="17"/>
    </location>
    <ligand>
        <name>FMN</name>
        <dbReference type="ChEBI" id="CHEBI:58210"/>
    </ligand>
</feature>
<dbReference type="HAMAP" id="MF_01216">
    <property type="entry name" value="Azoreductase_type1"/>
    <property type="match status" value="1"/>
</dbReference>
<evidence type="ECO:0000256" key="2">
    <source>
        <dbReference type="ARBA" id="ARBA00022643"/>
    </source>
</evidence>
<comment type="function">
    <text evidence="6">Quinone reductase that provides resistance to thiol-specific stress caused by electrophilic quinones.</text>
</comment>
<dbReference type="RefSeq" id="WP_035279142.1">
    <property type="nucleotide sequence ID" value="NZ_AYXG01000039.1"/>
</dbReference>
<dbReference type="Gene3D" id="3.40.50.360">
    <property type="match status" value="1"/>
</dbReference>
<dbReference type="EMBL" id="AYXG01000039">
    <property type="protein sequence ID" value="EWC63720.1"/>
    <property type="molecule type" value="Genomic_DNA"/>
</dbReference>
<comment type="function">
    <text evidence="6">Also exhibits azoreductase activity. Catalyzes the reductive cleavage of the azo bond in aromatic azo compounds to the corresponding amines.</text>
</comment>
<dbReference type="SUPFAM" id="SSF52218">
    <property type="entry name" value="Flavoproteins"/>
    <property type="match status" value="1"/>
</dbReference>
<dbReference type="GO" id="GO:0016652">
    <property type="term" value="F:oxidoreductase activity, acting on NAD(P)H as acceptor"/>
    <property type="evidence" value="ECO:0007669"/>
    <property type="project" value="UniProtKB-UniRule"/>
</dbReference>
<evidence type="ECO:0000313" key="9">
    <source>
        <dbReference type="Proteomes" id="UP000019277"/>
    </source>
</evidence>
<dbReference type="OrthoDB" id="9805013at2"/>
<keyword evidence="8" id="KW-0378">Hydrolase</keyword>
<keyword evidence="2 6" id="KW-0288">FMN</keyword>